<evidence type="ECO:0000256" key="1">
    <source>
        <dbReference type="ARBA" id="ARBA00022842"/>
    </source>
</evidence>
<dbReference type="EMBL" id="PCQE01000018">
    <property type="protein sequence ID" value="PRC04970.1"/>
    <property type="molecule type" value="Genomic_DNA"/>
</dbReference>
<dbReference type="GO" id="GO:0016779">
    <property type="term" value="F:nucleotidyltransferase activity"/>
    <property type="evidence" value="ECO:0007669"/>
    <property type="project" value="UniProtKB-ARBA"/>
</dbReference>
<feature type="domain" description="MobA-like NTP transferase" evidence="2">
    <location>
        <begin position="21"/>
        <end position="102"/>
    </location>
</feature>
<accession>A0A2S9DQW1</accession>
<evidence type="ECO:0000313" key="4">
    <source>
        <dbReference type="Proteomes" id="UP000239458"/>
    </source>
</evidence>
<proteinExistence type="predicted"/>
<organism evidence="3 4">
    <name type="scientific">Pseudomonas cedrina</name>
    <dbReference type="NCBI Taxonomy" id="651740"/>
    <lineage>
        <taxon>Bacteria</taxon>
        <taxon>Pseudomonadati</taxon>
        <taxon>Pseudomonadota</taxon>
        <taxon>Gammaproteobacteria</taxon>
        <taxon>Pseudomonadales</taxon>
        <taxon>Pseudomonadaceae</taxon>
        <taxon>Pseudomonas</taxon>
    </lineage>
</organism>
<dbReference type="Proteomes" id="UP000239458">
    <property type="component" value="Unassembled WGS sequence"/>
</dbReference>
<reference evidence="3 4" key="1">
    <citation type="submission" date="2017-09" db="EMBL/GenBank/DDBJ databases">
        <title>Genomic, metabolic, and phenotypic characteristics of bacterial isolates from the natural microbiome of the model nematode Caenorhabditis elegans.</title>
        <authorList>
            <person name="Zimmermann J."/>
            <person name="Obeng N."/>
            <person name="Yang W."/>
            <person name="Obeng O."/>
            <person name="Kissoyan K."/>
            <person name="Pees B."/>
            <person name="Dirksen P."/>
            <person name="Hoppner M."/>
            <person name="Franke A."/>
            <person name="Rosenstiel P."/>
            <person name="Leippe M."/>
            <person name="Dierking K."/>
            <person name="Kaleta C."/>
            <person name="Schulenburg H."/>
        </authorList>
    </citation>
    <scope>NUCLEOTIDE SEQUENCE [LARGE SCALE GENOMIC DNA]</scope>
    <source>
        <strain evidence="3 4">MYb184</strain>
    </source>
</reference>
<gene>
    <name evidence="3" type="ORF">CQ006_13095</name>
</gene>
<sequence>MIPETELPPRVWVIRSMVSTRARSLGLLSGIRAIEHADALSAASFLRDMPWITGDTLHHLVSVVSPERIVIPTFRRVQGANFLLKRQFWQTLKLLAEDFDEKDQLQVVPHPV</sequence>
<protein>
    <recommendedName>
        <fullName evidence="2">MobA-like NTP transferase domain-containing protein</fullName>
    </recommendedName>
</protein>
<keyword evidence="1" id="KW-0460">Magnesium</keyword>
<name>A0A2S9DQW1_PSECE</name>
<dbReference type="InterPro" id="IPR029044">
    <property type="entry name" value="Nucleotide-diphossugar_trans"/>
</dbReference>
<dbReference type="InterPro" id="IPR025877">
    <property type="entry name" value="MobA-like_NTP_Trfase"/>
</dbReference>
<evidence type="ECO:0000259" key="2">
    <source>
        <dbReference type="Pfam" id="PF12804"/>
    </source>
</evidence>
<evidence type="ECO:0000313" key="3">
    <source>
        <dbReference type="EMBL" id="PRC04970.1"/>
    </source>
</evidence>
<dbReference type="AlphaFoldDB" id="A0A2S9DQW1"/>
<comment type="caution">
    <text evidence="3">The sequence shown here is derived from an EMBL/GenBank/DDBJ whole genome shotgun (WGS) entry which is preliminary data.</text>
</comment>
<dbReference type="Gene3D" id="3.90.550.10">
    <property type="entry name" value="Spore Coat Polysaccharide Biosynthesis Protein SpsA, Chain A"/>
    <property type="match status" value="1"/>
</dbReference>
<dbReference type="Pfam" id="PF12804">
    <property type="entry name" value="NTP_transf_3"/>
    <property type="match status" value="1"/>
</dbReference>